<name>A0A6V8LP72_9BACT</name>
<feature type="region of interest" description="Disordered" evidence="1">
    <location>
        <begin position="1"/>
        <end position="39"/>
    </location>
</feature>
<sequence>MNRPPGPPLAKGIPSASGCPLAPDVPPGERRAETDPDAP</sequence>
<keyword evidence="3" id="KW-1185">Reference proteome</keyword>
<evidence type="ECO:0000313" key="3">
    <source>
        <dbReference type="Proteomes" id="UP000494245"/>
    </source>
</evidence>
<gene>
    <name evidence="2" type="ORF">NNJEOMEG_02206</name>
</gene>
<reference evidence="2 3" key="2">
    <citation type="submission" date="2020-05" db="EMBL/GenBank/DDBJ databases">
        <title>Draft genome sequence of Desulfovibrio sp. strainFSS-1.</title>
        <authorList>
            <person name="Shimoshige H."/>
            <person name="Kobayashi H."/>
            <person name="Maekawa T."/>
        </authorList>
    </citation>
    <scope>NUCLEOTIDE SEQUENCE [LARGE SCALE GENOMIC DNA]</scope>
    <source>
        <strain evidence="2 3">SIID29052-01</strain>
    </source>
</reference>
<proteinExistence type="predicted"/>
<reference evidence="2 3" key="1">
    <citation type="submission" date="2020-04" db="EMBL/GenBank/DDBJ databases">
        <authorList>
            <consortium name="Desulfovibrio sp. FSS-1 genome sequencing consortium"/>
            <person name="Shimoshige H."/>
            <person name="Kobayashi H."/>
            <person name="Maekawa T."/>
        </authorList>
    </citation>
    <scope>NUCLEOTIDE SEQUENCE [LARGE SCALE GENOMIC DNA]</scope>
    <source>
        <strain evidence="2 3">SIID29052-01</strain>
    </source>
</reference>
<organism evidence="2 3">
    <name type="scientific">Fundidesulfovibrio magnetotacticus</name>
    <dbReference type="NCBI Taxonomy" id="2730080"/>
    <lineage>
        <taxon>Bacteria</taxon>
        <taxon>Pseudomonadati</taxon>
        <taxon>Thermodesulfobacteriota</taxon>
        <taxon>Desulfovibrionia</taxon>
        <taxon>Desulfovibrionales</taxon>
        <taxon>Desulfovibrionaceae</taxon>
        <taxon>Fundidesulfovibrio</taxon>
    </lineage>
</organism>
<accession>A0A6V8LP72</accession>
<comment type="caution">
    <text evidence="2">The sequence shown here is derived from an EMBL/GenBank/DDBJ whole genome shotgun (WGS) entry which is preliminary data.</text>
</comment>
<protein>
    <submittedName>
        <fullName evidence="2">Uncharacterized protein</fullName>
    </submittedName>
</protein>
<dbReference type="AlphaFoldDB" id="A0A6V8LP72"/>
<evidence type="ECO:0000313" key="2">
    <source>
        <dbReference type="EMBL" id="GFK94362.1"/>
    </source>
</evidence>
<feature type="compositionally biased region" description="Basic and acidic residues" evidence="1">
    <location>
        <begin position="27"/>
        <end position="39"/>
    </location>
</feature>
<dbReference type="EMBL" id="BLTE01000009">
    <property type="protein sequence ID" value="GFK94362.1"/>
    <property type="molecule type" value="Genomic_DNA"/>
</dbReference>
<evidence type="ECO:0000256" key="1">
    <source>
        <dbReference type="SAM" id="MobiDB-lite"/>
    </source>
</evidence>
<dbReference type="Proteomes" id="UP000494245">
    <property type="component" value="Unassembled WGS sequence"/>
</dbReference>